<dbReference type="EMBL" id="JAIGNQ010000002">
    <property type="protein sequence ID" value="MBX7488055.1"/>
    <property type="molecule type" value="Genomic_DNA"/>
</dbReference>
<reference evidence="2 3" key="1">
    <citation type="submission" date="2021-08" db="EMBL/GenBank/DDBJ databases">
        <title>Comparative Genomics Analysis of the Genus Qipengyuania Reveals Extensive Genetic Diversity and Metabolic Versatility, Including the Description of Fifteen Novel Species.</title>
        <authorList>
            <person name="Liu Y."/>
        </authorList>
    </citation>
    <scope>NUCLEOTIDE SEQUENCE [LARGE SCALE GENOMIC DNA]</scope>
    <source>
        <strain evidence="2 3">GH25</strain>
    </source>
</reference>
<keyword evidence="3" id="KW-1185">Reference proteome</keyword>
<dbReference type="Pfam" id="PF03203">
    <property type="entry name" value="MerC"/>
    <property type="match status" value="1"/>
</dbReference>
<feature type="transmembrane region" description="Helical" evidence="1">
    <location>
        <begin position="113"/>
        <end position="130"/>
    </location>
</feature>
<evidence type="ECO:0000313" key="2">
    <source>
        <dbReference type="EMBL" id="MBX7488055.1"/>
    </source>
</evidence>
<feature type="transmembrane region" description="Helical" evidence="1">
    <location>
        <begin position="89"/>
        <end position="107"/>
    </location>
</feature>
<feature type="transmembrane region" description="Helical" evidence="1">
    <location>
        <begin position="60"/>
        <end position="77"/>
    </location>
</feature>
<dbReference type="InterPro" id="IPR004891">
    <property type="entry name" value="Mercury-R_MerC"/>
</dbReference>
<sequence length="143" mass="15752">MQTFLKRRDRMQFSNSPHRNLLDGIAIAGSALCLIHCLALPLIIAWLPALSDWLSWPESVHLWILLAALPLSVFALWRHALCEGRKGPFLLGMAGLAIMASALLIEGSPLEPFVTSIGAALLAAAHILNWRGRRSCHEGELRQ</sequence>
<feature type="transmembrane region" description="Helical" evidence="1">
    <location>
        <begin position="21"/>
        <end position="48"/>
    </location>
</feature>
<protein>
    <submittedName>
        <fullName evidence="2">MerC domain-containing protein</fullName>
    </submittedName>
</protein>
<dbReference type="Proteomes" id="UP000776651">
    <property type="component" value="Unassembled WGS sequence"/>
</dbReference>
<organism evidence="2 3">
    <name type="scientific">Qipengyuania pacifica</name>
    <dbReference type="NCBI Taxonomy" id="2860199"/>
    <lineage>
        <taxon>Bacteria</taxon>
        <taxon>Pseudomonadati</taxon>
        <taxon>Pseudomonadota</taxon>
        <taxon>Alphaproteobacteria</taxon>
        <taxon>Sphingomonadales</taxon>
        <taxon>Erythrobacteraceae</taxon>
        <taxon>Qipengyuania</taxon>
    </lineage>
</organism>
<name>A0ABS7JDF5_9SPHN</name>
<keyword evidence="1" id="KW-1133">Transmembrane helix</keyword>
<evidence type="ECO:0000313" key="3">
    <source>
        <dbReference type="Proteomes" id="UP000776651"/>
    </source>
</evidence>
<gene>
    <name evidence="2" type="ORF">K3177_05990</name>
</gene>
<keyword evidence="1" id="KW-0472">Membrane</keyword>
<evidence type="ECO:0000256" key="1">
    <source>
        <dbReference type="SAM" id="Phobius"/>
    </source>
</evidence>
<dbReference type="RefSeq" id="WP_221597563.1">
    <property type="nucleotide sequence ID" value="NZ_JAIGNQ010000002.1"/>
</dbReference>
<comment type="caution">
    <text evidence="2">The sequence shown here is derived from an EMBL/GenBank/DDBJ whole genome shotgun (WGS) entry which is preliminary data.</text>
</comment>
<proteinExistence type="predicted"/>
<keyword evidence="1" id="KW-0812">Transmembrane</keyword>
<accession>A0ABS7JDF5</accession>